<dbReference type="PANTHER" id="PTHR33307">
    <property type="entry name" value="ALPHA-RHAMNOSIDASE (EUROFUNG)"/>
    <property type="match status" value="1"/>
</dbReference>
<evidence type="ECO:0000313" key="7">
    <source>
        <dbReference type="Proteomes" id="UP000710440"/>
    </source>
</evidence>
<dbReference type="RefSeq" id="XP_043130428.1">
    <property type="nucleotide sequence ID" value="XM_043274493.1"/>
</dbReference>
<dbReference type="EMBL" id="BOPL01000013">
    <property type="protein sequence ID" value="GIK07242.1"/>
    <property type="molecule type" value="Genomic_DNA"/>
</dbReference>
<organism evidence="6 7">
    <name type="scientific">Aspergillus viridinutans</name>
    <dbReference type="NCBI Taxonomy" id="75553"/>
    <lineage>
        <taxon>Eukaryota</taxon>
        <taxon>Fungi</taxon>
        <taxon>Dikarya</taxon>
        <taxon>Ascomycota</taxon>
        <taxon>Pezizomycotina</taxon>
        <taxon>Eurotiomycetes</taxon>
        <taxon>Eurotiomycetidae</taxon>
        <taxon>Eurotiales</taxon>
        <taxon>Aspergillaceae</taxon>
        <taxon>Aspergillus</taxon>
        <taxon>Aspergillus subgen. Fumigati</taxon>
    </lineage>
</organism>
<dbReference type="OrthoDB" id="10036721at2759"/>
<dbReference type="GeneID" id="66930882"/>
<evidence type="ECO:0000313" key="6">
    <source>
        <dbReference type="EMBL" id="GIK07242.1"/>
    </source>
</evidence>
<name>A0A9P3F668_ASPVI</name>
<dbReference type="Pfam" id="PF17389">
    <property type="entry name" value="Bac_rhamnosid6H"/>
    <property type="match status" value="1"/>
</dbReference>
<dbReference type="Gene3D" id="1.50.10.10">
    <property type="match status" value="1"/>
</dbReference>
<sequence>MGATTVWERWDSLRPDGSVNPGEMTSFNHYALGSVINWLHAVVSGISPMDCGWRKIKVQPIPGGNITAAHGTYETVYGKLDCKWMIQNCDKFCLDLTVPPNSKALVVLPGESNEGSWVGSGTYTFSRPYTAPPWPPTAIHNIMGAPVEDDMA</sequence>
<dbReference type="Gene3D" id="2.60.420.10">
    <property type="entry name" value="Maltose phosphorylase, domain 3"/>
    <property type="match status" value="1"/>
</dbReference>
<evidence type="ECO:0000256" key="3">
    <source>
        <dbReference type="ARBA" id="ARBA00022801"/>
    </source>
</evidence>
<dbReference type="InterPro" id="IPR016007">
    <property type="entry name" value="Alpha_rhamnosid"/>
</dbReference>
<dbReference type="SUPFAM" id="SSF48208">
    <property type="entry name" value="Six-hairpin glycosidases"/>
    <property type="match status" value="1"/>
</dbReference>
<accession>A0A9P3F668</accession>
<keyword evidence="7" id="KW-1185">Reference proteome</keyword>
<dbReference type="InterPro" id="IPR035396">
    <property type="entry name" value="Bac_rhamnosid6H"/>
</dbReference>
<comment type="catalytic activity">
    <reaction evidence="1">
        <text>Hydrolysis of terminal non-reducing alpha-L-rhamnose residues in alpha-L-rhamnosides.</text>
        <dbReference type="EC" id="3.2.1.40"/>
    </reaction>
</comment>
<reference evidence="6 7" key="1">
    <citation type="submission" date="2021-02" db="EMBL/GenBank/DDBJ databases">
        <title>Pan-genome distribution and transcriptional activeness of fungal secondary metabolism genes in Aspergillus section Fumigati.</title>
        <authorList>
            <person name="Takahashi H."/>
            <person name="Umemura M."/>
            <person name="Ninomiya A."/>
            <person name="Kusuya Y."/>
            <person name="Urayama S."/>
            <person name="Shimizu M."/>
            <person name="Watanabe A."/>
            <person name="Kamei K."/>
            <person name="Yaguchi T."/>
            <person name="Hagiwara D."/>
        </authorList>
    </citation>
    <scope>NUCLEOTIDE SEQUENCE [LARGE SCALE GENOMIC DNA]</scope>
    <source>
        <strain evidence="6 7">IFM 47045</strain>
    </source>
</reference>
<evidence type="ECO:0000259" key="4">
    <source>
        <dbReference type="Pfam" id="PF17389"/>
    </source>
</evidence>
<protein>
    <recommendedName>
        <fullName evidence="2">alpha-L-rhamnosidase</fullName>
        <ecNumber evidence="2">3.2.1.40</ecNumber>
    </recommendedName>
</protein>
<dbReference type="AlphaFoldDB" id="A0A9P3F668"/>
<evidence type="ECO:0000259" key="5">
    <source>
        <dbReference type="Pfam" id="PF17390"/>
    </source>
</evidence>
<evidence type="ECO:0000256" key="1">
    <source>
        <dbReference type="ARBA" id="ARBA00001445"/>
    </source>
</evidence>
<gene>
    <name evidence="6" type="ORF">Aspvir_002900</name>
</gene>
<feature type="domain" description="Alpha-L-rhamnosidase six-hairpin glycosidase" evidence="4">
    <location>
        <begin position="1"/>
        <end position="43"/>
    </location>
</feature>
<dbReference type="GO" id="GO:0005975">
    <property type="term" value="P:carbohydrate metabolic process"/>
    <property type="evidence" value="ECO:0007669"/>
    <property type="project" value="InterPro"/>
</dbReference>
<dbReference type="InterPro" id="IPR008928">
    <property type="entry name" value="6-hairpin_glycosidase_sf"/>
</dbReference>
<dbReference type="GO" id="GO:0030596">
    <property type="term" value="F:alpha-L-rhamnosidase activity"/>
    <property type="evidence" value="ECO:0007669"/>
    <property type="project" value="UniProtKB-EC"/>
</dbReference>
<dbReference type="InterPro" id="IPR035398">
    <property type="entry name" value="Bac_rhamnosid_C"/>
</dbReference>
<dbReference type="InterPro" id="IPR012341">
    <property type="entry name" value="6hp_glycosidase-like_sf"/>
</dbReference>
<dbReference type="Proteomes" id="UP000710440">
    <property type="component" value="Unassembled WGS sequence"/>
</dbReference>
<dbReference type="EC" id="3.2.1.40" evidence="2"/>
<keyword evidence="3" id="KW-0378">Hydrolase</keyword>
<evidence type="ECO:0000256" key="2">
    <source>
        <dbReference type="ARBA" id="ARBA00012652"/>
    </source>
</evidence>
<comment type="caution">
    <text evidence="6">The sequence shown here is derived from an EMBL/GenBank/DDBJ whole genome shotgun (WGS) entry which is preliminary data.</text>
</comment>
<dbReference type="Pfam" id="PF17390">
    <property type="entry name" value="Bac_rhamnosid_C"/>
    <property type="match status" value="1"/>
</dbReference>
<dbReference type="PANTHER" id="PTHR33307:SF6">
    <property type="entry name" value="ALPHA-RHAMNOSIDASE (EUROFUNG)-RELATED"/>
    <property type="match status" value="1"/>
</dbReference>
<proteinExistence type="predicted"/>
<feature type="domain" description="Alpha-L-rhamnosidase C-terminal" evidence="5">
    <location>
        <begin position="45"/>
        <end position="115"/>
    </location>
</feature>